<evidence type="ECO:0000313" key="3">
    <source>
        <dbReference type="EMBL" id="AEV75396.1"/>
    </source>
</evidence>
<gene>
    <name evidence="3" type="ordered locus">MycrhN_4915</name>
</gene>
<dbReference type="STRING" id="710685.MycrhN_4915"/>
<keyword evidence="2" id="KW-1133">Transmembrane helix</keyword>
<feature type="compositionally biased region" description="Polar residues" evidence="1">
    <location>
        <begin position="128"/>
        <end position="139"/>
    </location>
</feature>
<keyword evidence="4" id="KW-1185">Reference proteome</keyword>
<dbReference type="Proteomes" id="UP000005442">
    <property type="component" value="Chromosome"/>
</dbReference>
<sequence length="146" mass="16188">MDSNAVVWIVVAVVAIVVIAFVAWTIRNSRRRAEAERLRGEIGHRTEHLEKRAAVAAETEARARAAKAEAEAKAAEAARLENTARSHREEVDTTREELDAHRERVDKLDPKGSTAEHAPGKADEVRTDTATTMPQQPTASHERHRS</sequence>
<dbReference type="OrthoDB" id="4633348at2"/>
<evidence type="ECO:0000313" key="4">
    <source>
        <dbReference type="Proteomes" id="UP000005442"/>
    </source>
</evidence>
<dbReference type="PATRIC" id="fig|710685.3.peg.4922"/>
<dbReference type="AlphaFoldDB" id="G8RTM2"/>
<reference evidence="3 4" key="1">
    <citation type="submission" date="2011-12" db="EMBL/GenBank/DDBJ databases">
        <title>Complete sequence of Mycobacterium rhodesiae NBB3.</title>
        <authorList>
            <consortium name="US DOE Joint Genome Institute"/>
            <person name="Lucas S."/>
            <person name="Han J."/>
            <person name="Lapidus A."/>
            <person name="Cheng J.-F."/>
            <person name="Goodwin L."/>
            <person name="Pitluck S."/>
            <person name="Peters L."/>
            <person name="Mikhailova N."/>
            <person name="Gu W."/>
            <person name="Detter J.C."/>
            <person name="Han C."/>
            <person name="Tapia R."/>
            <person name="Land M."/>
            <person name="Hauser L."/>
            <person name="Kyrpides N."/>
            <person name="Ivanova N."/>
            <person name="Pagani I."/>
            <person name="Mattes T."/>
            <person name="Holmes A."/>
            <person name="Rutledge P."/>
            <person name="Paulsen I."/>
            <person name="Coleman N."/>
            <person name="Woyke T."/>
        </authorList>
    </citation>
    <scope>NUCLEOTIDE SEQUENCE [LARGE SCALE GENOMIC DNA]</scope>
    <source>
        <strain evidence="3 4">NBB3</strain>
    </source>
</reference>
<feature type="region of interest" description="Disordered" evidence="1">
    <location>
        <begin position="65"/>
        <end position="146"/>
    </location>
</feature>
<organism evidence="3 4">
    <name type="scientific">Mycolicibacterium rhodesiae (strain NBB3)</name>
    <name type="common">Mycobacterium rhodesiae</name>
    <dbReference type="NCBI Taxonomy" id="710685"/>
    <lineage>
        <taxon>Bacteria</taxon>
        <taxon>Bacillati</taxon>
        <taxon>Actinomycetota</taxon>
        <taxon>Actinomycetes</taxon>
        <taxon>Mycobacteriales</taxon>
        <taxon>Mycobacteriaceae</taxon>
        <taxon>Mycolicibacterium</taxon>
    </lineage>
</organism>
<protein>
    <submittedName>
        <fullName evidence="3">Uncharacterized protein</fullName>
    </submittedName>
</protein>
<feature type="compositionally biased region" description="Basic and acidic residues" evidence="1">
    <location>
        <begin position="65"/>
        <end position="110"/>
    </location>
</feature>
<dbReference type="HOGENOM" id="CLU_126485_1_0_11"/>
<evidence type="ECO:0000256" key="1">
    <source>
        <dbReference type="SAM" id="MobiDB-lite"/>
    </source>
</evidence>
<accession>G8RTM2</accession>
<feature type="compositionally biased region" description="Basic and acidic residues" evidence="1">
    <location>
        <begin position="118"/>
        <end position="127"/>
    </location>
</feature>
<dbReference type="RefSeq" id="WP_014213139.1">
    <property type="nucleotide sequence ID" value="NC_016604.1"/>
</dbReference>
<name>G8RTM2_MYCRN</name>
<dbReference type="EMBL" id="CP003169">
    <property type="protein sequence ID" value="AEV75396.1"/>
    <property type="molecule type" value="Genomic_DNA"/>
</dbReference>
<keyword evidence="2" id="KW-0472">Membrane</keyword>
<dbReference type="KEGG" id="mrh:MycrhN_4915"/>
<feature type="transmembrane region" description="Helical" evidence="2">
    <location>
        <begin position="6"/>
        <end position="26"/>
    </location>
</feature>
<dbReference type="eggNOG" id="ENOG5031PZP">
    <property type="taxonomic scope" value="Bacteria"/>
</dbReference>
<keyword evidence="2" id="KW-0812">Transmembrane</keyword>
<proteinExistence type="predicted"/>
<evidence type="ECO:0000256" key="2">
    <source>
        <dbReference type="SAM" id="Phobius"/>
    </source>
</evidence>